<dbReference type="PROSITE" id="PS51318">
    <property type="entry name" value="TAT"/>
    <property type="match status" value="1"/>
</dbReference>
<keyword evidence="13" id="KW-1185">Reference proteome</keyword>
<gene>
    <name evidence="12" type="ORF">CHU93_11365</name>
</gene>
<dbReference type="PANTHER" id="PTHR10742:SF410">
    <property type="entry name" value="LYSINE-SPECIFIC HISTONE DEMETHYLASE 2"/>
    <property type="match status" value="1"/>
</dbReference>
<evidence type="ECO:0000313" key="13">
    <source>
        <dbReference type="Proteomes" id="UP000216991"/>
    </source>
</evidence>
<evidence type="ECO:0000256" key="1">
    <source>
        <dbReference type="ARBA" id="ARBA00001974"/>
    </source>
</evidence>
<evidence type="ECO:0000256" key="7">
    <source>
        <dbReference type="ARBA" id="ARBA00023070"/>
    </source>
</evidence>
<dbReference type="SUPFAM" id="SSF54373">
    <property type="entry name" value="FAD-linked reductases, C-terminal domain"/>
    <property type="match status" value="1"/>
</dbReference>
<sequence length="476" mass="49997">MIDRRQVMTGAAALLAAGAAASRARAQAAIDDVLVLGAGLSGLNAALLLEEAGARVRVLEARSRVGGRVHSLTDLPGSPEAGGSIVGSGYARFLDRAQRLGVVVEPARPRADSAGAMGISLLGQTIRAEAWASHAANPFSDPRLEALPPYAVGAAALRALSPFQSLDDWRSPAFAGQDVSVAELLLAKGWTPDQLRLGFGINPGYGNSAHDLSVLMHWHIAENLKVMTAQPGAAALHVKGGNMGLPQAMAKALKGPLQTGLPVVAVEHDAAGVVAITADGRRIAARHLICTLPASALRLIDFAPALPPLQQRAVDSIEYNRTFLVYFEVQRPFWEADGLPPALWTDTLAGRLVLTGDPAAPPTLLAYVNGFAADRLDRMEPAAAIAAVQADIERLRPSARGAIRAVRHVSWQRDPFAGGAYVSWKPGQIRAGLAAAFDQPIGRIVFAGEHTAQLARGMEGALESGERAALQVMELL</sequence>
<dbReference type="InterPro" id="IPR006311">
    <property type="entry name" value="TAT_signal"/>
</dbReference>
<evidence type="ECO:0000313" key="12">
    <source>
        <dbReference type="EMBL" id="OYQ27100.1"/>
    </source>
</evidence>
<protein>
    <recommendedName>
        <fullName evidence="5">Tryptophan 2-monooxygenase</fullName>
        <ecNumber evidence="4">1.13.12.3</ecNumber>
    </recommendedName>
</protein>
<dbReference type="InterPro" id="IPR050281">
    <property type="entry name" value="Flavin_monoamine_oxidase"/>
</dbReference>
<accession>A0A255YF53</accession>
<evidence type="ECO:0000259" key="11">
    <source>
        <dbReference type="Pfam" id="PF01593"/>
    </source>
</evidence>
<feature type="chain" id="PRO_5012694014" description="Tryptophan 2-monooxygenase" evidence="10">
    <location>
        <begin position="27"/>
        <end position="476"/>
    </location>
</feature>
<feature type="binding site" evidence="9">
    <location>
        <position position="449"/>
    </location>
    <ligand>
        <name>FAD</name>
        <dbReference type="ChEBI" id="CHEBI:57692"/>
    </ligand>
</feature>
<organism evidence="12 13">
    <name type="scientific">Sandarakinorhabdus cyanobacteriorum</name>
    <dbReference type="NCBI Taxonomy" id="1981098"/>
    <lineage>
        <taxon>Bacteria</taxon>
        <taxon>Pseudomonadati</taxon>
        <taxon>Pseudomonadota</taxon>
        <taxon>Alphaproteobacteria</taxon>
        <taxon>Sphingomonadales</taxon>
        <taxon>Sphingosinicellaceae</taxon>
        <taxon>Sandarakinorhabdus</taxon>
    </lineage>
</organism>
<feature type="binding site" evidence="9">
    <location>
        <position position="367"/>
    </location>
    <ligand>
        <name>substrate</name>
    </ligand>
</feature>
<evidence type="ECO:0000256" key="6">
    <source>
        <dbReference type="ARBA" id="ARBA00023002"/>
    </source>
</evidence>
<keyword evidence="6" id="KW-0560">Oxidoreductase</keyword>
<comment type="catalytic activity">
    <reaction evidence="8">
        <text>L-tryptophan + O2 = indole-3-acetamide + CO2 + H2O</text>
        <dbReference type="Rhea" id="RHEA:16165"/>
        <dbReference type="ChEBI" id="CHEBI:15377"/>
        <dbReference type="ChEBI" id="CHEBI:15379"/>
        <dbReference type="ChEBI" id="CHEBI:16031"/>
        <dbReference type="ChEBI" id="CHEBI:16526"/>
        <dbReference type="ChEBI" id="CHEBI:57912"/>
        <dbReference type="EC" id="1.13.12.3"/>
    </reaction>
</comment>
<dbReference type="Pfam" id="PF01593">
    <property type="entry name" value="Amino_oxidase"/>
    <property type="match status" value="1"/>
</dbReference>
<dbReference type="OrthoDB" id="337830at2"/>
<dbReference type="GO" id="GO:0050361">
    <property type="term" value="F:tryptophan 2-monooxygenase activity"/>
    <property type="evidence" value="ECO:0007669"/>
    <property type="project" value="UniProtKB-EC"/>
</dbReference>
<comment type="caution">
    <text evidence="12">The sequence shown here is derived from an EMBL/GenBank/DDBJ whole genome shotgun (WGS) entry which is preliminary data.</text>
</comment>
<feature type="binding site" evidence="9">
    <location>
        <position position="41"/>
    </location>
    <ligand>
        <name>FAD</name>
        <dbReference type="ChEBI" id="CHEBI:57692"/>
    </ligand>
</feature>
<evidence type="ECO:0000256" key="10">
    <source>
        <dbReference type="SAM" id="SignalP"/>
    </source>
</evidence>
<comment type="pathway">
    <text evidence="2">Plant hormone metabolism; auxin biosynthesis.</text>
</comment>
<dbReference type="SUPFAM" id="SSF51905">
    <property type="entry name" value="FAD/NAD(P)-binding domain"/>
    <property type="match status" value="1"/>
</dbReference>
<dbReference type="Proteomes" id="UP000216991">
    <property type="component" value="Unassembled WGS sequence"/>
</dbReference>
<feature type="binding site" evidence="9">
    <location>
        <begin position="60"/>
        <end position="61"/>
    </location>
    <ligand>
        <name>FAD</name>
        <dbReference type="ChEBI" id="CHEBI:57692"/>
    </ligand>
</feature>
<reference evidence="12 13" key="1">
    <citation type="submission" date="2017-07" db="EMBL/GenBank/DDBJ databases">
        <title>Sandarakinorhabdus cyanobacteriorum sp. nov., a novel bacterium isolated from cyanobacterial aggregates in a eutrophic lake.</title>
        <authorList>
            <person name="Cai H."/>
        </authorList>
    </citation>
    <scope>NUCLEOTIDE SEQUENCE [LARGE SCALE GENOMIC DNA]</scope>
    <source>
        <strain evidence="12 13">TH057</strain>
    </source>
</reference>
<feature type="domain" description="Amine oxidase" evidence="11">
    <location>
        <begin position="40"/>
        <end position="472"/>
    </location>
</feature>
<dbReference type="Gene3D" id="3.50.50.60">
    <property type="entry name" value="FAD/NAD(P)-binding domain"/>
    <property type="match status" value="1"/>
</dbReference>
<dbReference type="EC" id="1.13.12.3" evidence="4"/>
<feature type="signal peptide" evidence="10">
    <location>
        <begin position="1"/>
        <end position="26"/>
    </location>
</feature>
<dbReference type="InterPro" id="IPR036188">
    <property type="entry name" value="FAD/NAD-bd_sf"/>
</dbReference>
<feature type="binding site" evidence="9">
    <location>
        <position position="263"/>
    </location>
    <ligand>
        <name>FAD</name>
        <dbReference type="ChEBI" id="CHEBI:57692"/>
    </ligand>
</feature>
<dbReference type="PANTHER" id="PTHR10742">
    <property type="entry name" value="FLAVIN MONOAMINE OXIDASE"/>
    <property type="match status" value="1"/>
</dbReference>
<name>A0A255YF53_9SPHN</name>
<dbReference type="InterPro" id="IPR002937">
    <property type="entry name" value="Amino_oxidase"/>
</dbReference>
<keyword evidence="7" id="KW-0073">Auxin biosynthesis</keyword>
<evidence type="ECO:0000256" key="5">
    <source>
        <dbReference type="ARBA" id="ARBA00017871"/>
    </source>
</evidence>
<dbReference type="EMBL" id="NOXT01000115">
    <property type="protein sequence ID" value="OYQ27100.1"/>
    <property type="molecule type" value="Genomic_DNA"/>
</dbReference>
<evidence type="ECO:0000256" key="4">
    <source>
        <dbReference type="ARBA" id="ARBA00012535"/>
    </source>
</evidence>
<dbReference type="Gene3D" id="1.10.405.10">
    <property type="entry name" value="Guanine Nucleotide Dissociation Inhibitor, domain 1"/>
    <property type="match status" value="1"/>
</dbReference>
<dbReference type="RefSeq" id="WP_094474155.1">
    <property type="nucleotide sequence ID" value="NZ_NOXT01000115.1"/>
</dbReference>
<dbReference type="InterPro" id="IPR001613">
    <property type="entry name" value="Flavin_amine_oxidase"/>
</dbReference>
<evidence type="ECO:0000256" key="2">
    <source>
        <dbReference type="ARBA" id="ARBA00004814"/>
    </source>
</evidence>
<comment type="cofactor">
    <cofactor evidence="1">
        <name>FAD</name>
        <dbReference type="ChEBI" id="CHEBI:57692"/>
    </cofactor>
</comment>
<dbReference type="GO" id="GO:0009851">
    <property type="term" value="P:auxin biosynthetic process"/>
    <property type="evidence" value="ECO:0007669"/>
    <property type="project" value="UniProtKB-KW"/>
</dbReference>
<dbReference type="Gene3D" id="3.90.660.10">
    <property type="match status" value="1"/>
</dbReference>
<evidence type="ECO:0000256" key="9">
    <source>
        <dbReference type="PIRSR" id="PIRSR601613-1"/>
    </source>
</evidence>
<proteinExistence type="inferred from homology"/>
<dbReference type="PRINTS" id="PR00757">
    <property type="entry name" value="AMINEOXDASEF"/>
</dbReference>
<dbReference type="AlphaFoldDB" id="A0A255YF53"/>
<evidence type="ECO:0000256" key="8">
    <source>
        <dbReference type="ARBA" id="ARBA00047321"/>
    </source>
</evidence>
<comment type="similarity">
    <text evidence="3">Belongs to the tryptophan 2-monooxygenase family.</text>
</comment>
<evidence type="ECO:0000256" key="3">
    <source>
        <dbReference type="ARBA" id="ARBA00005833"/>
    </source>
</evidence>
<keyword evidence="10" id="KW-0732">Signal</keyword>